<gene>
    <name evidence="3" type="primary">LOC115629753</name>
</gene>
<evidence type="ECO:0000313" key="3">
    <source>
        <dbReference type="RefSeq" id="XP_030382155.1"/>
    </source>
</evidence>
<name>A0A6J2U2P2_DROLE</name>
<feature type="region of interest" description="Disordered" evidence="1">
    <location>
        <begin position="1"/>
        <end position="139"/>
    </location>
</feature>
<sequence length="168" mass="18361">MEQNTPISKEEGDEDTRVPAASDENNENQERDVIGSAAKPIENDKAEIFASQEAEIGANAKPENCVSSTGSELPKAEENENGEAPKEEKMDEGAISENLISSTDSEGTGNEEQPELPQPSGTGSNIEPRPIRIGNHFPPSQEELEVIARVFKEMHEKKAIVKVKRLEH</sequence>
<reference evidence="3" key="1">
    <citation type="submission" date="2025-08" db="UniProtKB">
        <authorList>
            <consortium name="RefSeq"/>
        </authorList>
    </citation>
    <scope>IDENTIFICATION</scope>
    <source>
        <strain evidence="3">11010-0011.00</strain>
        <tissue evidence="3">Whole body</tissue>
    </source>
</reference>
<feature type="compositionally biased region" description="Polar residues" evidence="1">
    <location>
        <begin position="98"/>
        <end position="111"/>
    </location>
</feature>
<evidence type="ECO:0000256" key="1">
    <source>
        <dbReference type="SAM" id="MobiDB-lite"/>
    </source>
</evidence>
<protein>
    <submittedName>
        <fullName evidence="3">Uncharacterized protein LOC115629753</fullName>
    </submittedName>
</protein>
<dbReference type="RefSeq" id="XP_030382155.1">
    <property type="nucleotide sequence ID" value="XM_030526295.1"/>
</dbReference>
<dbReference type="AlphaFoldDB" id="A0A6J2U2P2"/>
<dbReference type="Proteomes" id="UP000504634">
    <property type="component" value="Unplaced"/>
</dbReference>
<organism evidence="2 3">
    <name type="scientific">Drosophila lebanonensis</name>
    <name type="common">Fruit fly</name>
    <name type="synonym">Scaptodrosophila lebanonensis</name>
    <dbReference type="NCBI Taxonomy" id="7225"/>
    <lineage>
        <taxon>Eukaryota</taxon>
        <taxon>Metazoa</taxon>
        <taxon>Ecdysozoa</taxon>
        <taxon>Arthropoda</taxon>
        <taxon>Hexapoda</taxon>
        <taxon>Insecta</taxon>
        <taxon>Pterygota</taxon>
        <taxon>Neoptera</taxon>
        <taxon>Endopterygota</taxon>
        <taxon>Diptera</taxon>
        <taxon>Brachycera</taxon>
        <taxon>Muscomorpha</taxon>
        <taxon>Ephydroidea</taxon>
        <taxon>Drosophilidae</taxon>
        <taxon>Scaptodrosophila</taxon>
    </lineage>
</organism>
<feature type="compositionally biased region" description="Basic and acidic residues" evidence="1">
    <location>
        <begin position="74"/>
        <end position="92"/>
    </location>
</feature>
<accession>A0A6J2U2P2</accession>
<evidence type="ECO:0000313" key="2">
    <source>
        <dbReference type="Proteomes" id="UP000504634"/>
    </source>
</evidence>
<proteinExistence type="predicted"/>
<keyword evidence="2" id="KW-1185">Reference proteome</keyword>
<dbReference type="GeneID" id="115629753"/>